<keyword evidence="3" id="KW-0378">Hydrolase</keyword>
<keyword evidence="3" id="KW-0645">Protease</keyword>
<keyword evidence="2" id="KW-1133">Transmembrane helix</keyword>
<dbReference type="GO" id="GO:0004180">
    <property type="term" value="F:carboxypeptidase activity"/>
    <property type="evidence" value="ECO:0007669"/>
    <property type="project" value="UniProtKB-KW"/>
</dbReference>
<feature type="transmembrane region" description="Helical" evidence="2">
    <location>
        <begin position="208"/>
        <end position="229"/>
    </location>
</feature>
<evidence type="ECO:0000256" key="1">
    <source>
        <dbReference type="SAM" id="MobiDB-lite"/>
    </source>
</evidence>
<dbReference type="Gene3D" id="2.60.40.1120">
    <property type="entry name" value="Carboxypeptidase-like, regulatory domain"/>
    <property type="match status" value="1"/>
</dbReference>
<feature type="region of interest" description="Disordered" evidence="1">
    <location>
        <begin position="115"/>
        <end position="153"/>
    </location>
</feature>
<organism evidence="3">
    <name type="scientific">Telmatobacter sp. DSM 110680</name>
    <dbReference type="NCBI Taxonomy" id="3036704"/>
    <lineage>
        <taxon>Bacteria</taxon>
        <taxon>Pseudomonadati</taxon>
        <taxon>Acidobacteriota</taxon>
        <taxon>Terriglobia</taxon>
        <taxon>Terriglobales</taxon>
        <taxon>Acidobacteriaceae</taxon>
        <taxon>Telmatobacter</taxon>
    </lineage>
</organism>
<dbReference type="EMBL" id="CP121196">
    <property type="protein sequence ID" value="XBH15844.1"/>
    <property type="molecule type" value="Genomic_DNA"/>
</dbReference>
<protein>
    <submittedName>
        <fullName evidence="3">Carboxypeptidase-like regulatory domain-containing protein</fullName>
    </submittedName>
</protein>
<dbReference type="SUPFAM" id="SSF49452">
    <property type="entry name" value="Starch-binding domain-like"/>
    <property type="match status" value="1"/>
</dbReference>
<name>A0AAU7DDD9_9BACT</name>
<dbReference type="Pfam" id="PF13620">
    <property type="entry name" value="CarboxypepD_reg"/>
    <property type="match status" value="1"/>
</dbReference>
<feature type="transmembrane region" description="Helical" evidence="2">
    <location>
        <begin position="170"/>
        <end position="188"/>
    </location>
</feature>
<dbReference type="InterPro" id="IPR013784">
    <property type="entry name" value="Carb-bd-like_fold"/>
</dbReference>
<evidence type="ECO:0000313" key="3">
    <source>
        <dbReference type="EMBL" id="XBH15844.1"/>
    </source>
</evidence>
<reference evidence="3" key="1">
    <citation type="submission" date="2023-03" db="EMBL/GenBank/DDBJ databases">
        <title>Edaphobacter sp.</title>
        <authorList>
            <person name="Huber K.J."/>
            <person name="Papendorf J."/>
            <person name="Pilke C."/>
            <person name="Bunk B."/>
            <person name="Sproeer C."/>
            <person name="Pester M."/>
        </authorList>
    </citation>
    <scope>NUCLEOTIDE SEQUENCE</scope>
    <source>
        <strain evidence="3">DSM 110680</strain>
    </source>
</reference>
<keyword evidence="2" id="KW-0812">Transmembrane</keyword>
<proteinExistence type="predicted"/>
<feature type="transmembrane region" description="Helical" evidence="2">
    <location>
        <begin position="287"/>
        <end position="307"/>
    </location>
</feature>
<feature type="compositionally biased region" description="Polar residues" evidence="1">
    <location>
        <begin position="143"/>
        <end position="153"/>
    </location>
</feature>
<feature type="compositionally biased region" description="Pro residues" evidence="1">
    <location>
        <begin position="120"/>
        <end position="134"/>
    </location>
</feature>
<gene>
    <name evidence="3" type="ORF">P8935_14840</name>
</gene>
<accession>A0AAU7DDD9</accession>
<dbReference type="RefSeq" id="WP_348261076.1">
    <property type="nucleotide sequence ID" value="NZ_CP121196.1"/>
</dbReference>
<dbReference type="GO" id="GO:0030246">
    <property type="term" value="F:carbohydrate binding"/>
    <property type="evidence" value="ECO:0007669"/>
    <property type="project" value="InterPro"/>
</dbReference>
<keyword evidence="3" id="KW-0121">Carboxypeptidase</keyword>
<dbReference type="AlphaFoldDB" id="A0AAU7DDD9"/>
<keyword evidence="2" id="KW-0472">Membrane</keyword>
<sequence>MLIQRVLMRALLAFSLIVPLCGQMILAQTYTLSGKVSDSAGNAVAGAKVFTKSVANGKTFTAETGSDGMYSIPDLAGGDYEVSAVAGELQASPIKVTLAAAQTTDLTVVPVAHRVDTVPGAPPPQQTPPAPPDAPSLSDLGFTPQQTQSNTQLQATLSKRTEMLKIHQRLGLITVIPTAAAVFTGPMAKAKGKNGQIISEPTDANLDFHAALGGLTTALYFTTASYAIFAPRIPNNPKHGGIRWHETLAWVHGPGMILTPVLGYMAYKQENSGEKPHGIAAQHGTVAYVTAIAYGTSIIAVSWPIHIKFWEK</sequence>
<evidence type="ECO:0000256" key="2">
    <source>
        <dbReference type="SAM" id="Phobius"/>
    </source>
</evidence>